<dbReference type="PANTHER" id="PTHR43489:SF13">
    <property type="entry name" value="HYDROXYPYRUVATE ISOMERASE"/>
    <property type="match status" value="1"/>
</dbReference>
<keyword evidence="1 2" id="KW-0413">Isomerase</keyword>
<dbReference type="SUPFAM" id="SSF51658">
    <property type="entry name" value="Xylose isomerase-like"/>
    <property type="match status" value="1"/>
</dbReference>
<evidence type="ECO:0000313" key="5">
    <source>
        <dbReference type="Proteomes" id="UP001481413"/>
    </source>
</evidence>
<dbReference type="InterPro" id="IPR036237">
    <property type="entry name" value="Xyl_isomerase-like_sf"/>
</dbReference>
<dbReference type="Gene3D" id="3.20.20.150">
    <property type="entry name" value="Divalent-metal-dependent TIM barrel enzymes"/>
    <property type="match status" value="1"/>
</dbReference>
<dbReference type="Pfam" id="PF01261">
    <property type="entry name" value="AP_endonuc_2"/>
    <property type="match status" value="1"/>
</dbReference>
<dbReference type="RefSeq" id="WP_353293035.1">
    <property type="nucleotide sequence ID" value="NZ_BAABWH010000001.1"/>
</dbReference>
<keyword evidence="5" id="KW-1185">Reference proteome</keyword>
<reference evidence="4 5" key="1">
    <citation type="submission" date="2024-04" db="EMBL/GenBank/DDBJ databases">
        <title>Draft genome sequence of Thalassolituus maritimus NBRC 116585.</title>
        <authorList>
            <person name="Miyakawa T."/>
            <person name="Kusuya Y."/>
            <person name="Miura T."/>
        </authorList>
    </citation>
    <scope>NUCLEOTIDE SEQUENCE [LARGE SCALE GENOMIC DNA]</scope>
    <source>
        <strain evidence="4 5">5NW40-0001</strain>
    </source>
</reference>
<accession>A0ABP9ZVC2</accession>
<comment type="caution">
    <text evidence="4">The sequence shown here is derived from an EMBL/GenBank/DDBJ whole genome shotgun (WGS) entry which is preliminary data.</text>
</comment>
<dbReference type="EMBL" id="BAABWH010000001">
    <property type="protein sequence ID" value="GAA6144088.1"/>
    <property type="molecule type" value="Genomic_DNA"/>
</dbReference>
<dbReference type="InterPro" id="IPR013022">
    <property type="entry name" value="Xyl_isomerase-like_TIM-brl"/>
</dbReference>
<evidence type="ECO:0000313" key="4">
    <source>
        <dbReference type="EMBL" id="GAA6144088.1"/>
    </source>
</evidence>
<dbReference type="GO" id="GO:0016853">
    <property type="term" value="F:isomerase activity"/>
    <property type="evidence" value="ECO:0007669"/>
    <property type="project" value="UniProtKB-KW"/>
</dbReference>
<dbReference type="PIRSF" id="PIRSF006241">
    <property type="entry name" value="HyI"/>
    <property type="match status" value="1"/>
</dbReference>
<evidence type="ECO:0000256" key="2">
    <source>
        <dbReference type="PIRNR" id="PIRNR006241"/>
    </source>
</evidence>
<feature type="domain" description="Xylose isomerase-like TIM barrel" evidence="3">
    <location>
        <begin position="20"/>
        <end position="254"/>
    </location>
</feature>
<gene>
    <name evidence="4" type="ORF">NBRC116585_02050</name>
</gene>
<evidence type="ECO:0000259" key="3">
    <source>
        <dbReference type="Pfam" id="PF01261"/>
    </source>
</evidence>
<organism evidence="4 5">
    <name type="scientific">Thalassolituus maritimus</name>
    <dbReference type="NCBI Taxonomy" id="484498"/>
    <lineage>
        <taxon>Bacteria</taxon>
        <taxon>Pseudomonadati</taxon>
        <taxon>Pseudomonadota</taxon>
        <taxon>Gammaproteobacteria</taxon>
        <taxon>Oceanospirillales</taxon>
        <taxon>Oceanospirillaceae</taxon>
        <taxon>Thalassolituus</taxon>
    </lineage>
</organism>
<evidence type="ECO:0000256" key="1">
    <source>
        <dbReference type="ARBA" id="ARBA00023235"/>
    </source>
</evidence>
<dbReference type="PANTHER" id="PTHR43489">
    <property type="entry name" value="ISOMERASE"/>
    <property type="match status" value="1"/>
</dbReference>
<dbReference type="Proteomes" id="UP001481413">
    <property type="component" value="Unassembled WGS sequence"/>
</dbReference>
<sequence length="260" mass="28369">MKFTANLSLLYPEHAFLERFAAAASDGFQAVEIQFPYDTPAADIRRELDKHQLECVLINVPAGDLMTGGAGLACVSGREQAFEDALLQCLEYVRVLKPQCVNVLAGRAAPEEREAALQILQSNLIKASRLLGPEGVQVTLEAINTFDMPDFLIASFGDMQSVIADCPEKLAMQFDIYHMARMGEPVAALLAESGAHIGHIQFADVPGRHEPGTGELDFQSLWAAAEMSGYQGWYGAEYRPEGESTSAGLGWFKTIQNRSN</sequence>
<proteinExistence type="inferred from homology"/>
<comment type="similarity">
    <text evidence="2">Belongs to the hyi family.</text>
</comment>
<dbReference type="InterPro" id="IPR026040">
    <property type="entry name" value="HyI-like"/>
</dbReference>
<protein>
    <submittedName>
        <fullName evidence="4">Hydroxypyruvate isomerase family protein</fullName>
    </submittedName>
</protein>
<dbReference type="InterPro" id="IPR050417">
    <property type="entry name" value="Sugar_Epim/Isomerase"/>
</dbReference>
<name>A0ABP9ZVC2_9GAMM</name>